<reference evidence="3 4" key="1">
    <citation type="journal article" date="2019" name="Emerg. Microbes Infect.">
        <title>Comprehensive subspecies identification of 175 nontuberculous mycobacteria species based on 7547 genomic profiles.</title>
        <authorList>
            <person name="Matsumoto Y."/>
            <person name="Kinjo T."/>
            <person name="Motooka D."/>
            <person name="Nabeya D."/>
            <person name="Jung N."/>
            <person name="Uechi K."/>
            <person name="Horii T."/>
            <person name="Iida T."/>
            <person name="Fujita J."/>
            <person name="Nakamura S."/>
        </authorList>
    </citation>
    <scope>NUCLEOTIDE SEQUENCE [LARGE SCALE GENOMIC DNA]</scope>
    <source>
        <strain evidence="3 4">JCM 13392</strain>
    </source>
</reference>
<dbReference type="Gene3D" id="3.40.50.300">
    <property type="entry name" value="P-loop containing nucleotide triphosphate hydrolases"/>
    <property type="match status" value="2"/>
</dbReference>
<dbReference type="Gene3D" id="2.30.30.940">
    <property type="match status" value="1"/>
</dbReference>
<dbReference type="GO" id="GO:0043139">
    <property type="term" value="F:5'-3' DNA helicase activity"/>
    <property type="evidence" value="ECO:0007669"/>
    <property type="project" value="TreeGrafter"/>
</dbReference>
<dbReference type="Pfam" id="PF08751">
    <property type="entry name" value="TrwC"/>
    <property type="match status" value="1"/>
</dbReference>
<proteinExistence type="predicted"/>
<dbReference type="RefSeq" id="WP_193491936.1">
    <property type="nucleotide sequence ID" value="NZ_BAAAMC010000043.1"/>
</dbReference>
<dbReference type="InterPro" id="IPR014862">
    <property type="entry name" value="TrwC"/>
</dbReference>
<dbReference type="Proteomes" id="UP000465241">
    <property type="component" value="Unassembled WGS sequence"/>
</dbReference>
<evidence type="ECO:0000259" key="2">
    <source>
        <dbReference type="Pfam" id="PF08751"/>
    </source>
</evidence>
<dbReference type="PANTHER" id="PTHR43788:SF8">
    <property type="entry name" value="DNA-BINDING PROTEIN SMUBP-2"/>
    <property type="match status" value="1"/>
</dbReference>
<accession>A0A7I9WM23</accession>
<dbReference type="PANTHER" id="PTHR43788">
    <property type="entry name" value="DNA2/NAM7 HELICASE FAMILY MEMBER"/>
    <property type="match status" value="1"/>
</dbReference>
<sequence>MVMTLHKLTAGDGYLYLVRQVAAADSTERGRSTLADYYSAHGEAPGSWVGRGLTALSNAGGSDVSREVRETIWTVAPGSVVSEEQMRALYGEGLHPNAERIMNHAAGHGVPAQLAAGQLGRRFSVRDGHTELARRLAVAYREYNAAIGAHWNTTLDAEVRARIRTRIAHELFNAQYDRPPADDRELSGFIARNTRKATTAVAGYDLTFSPVKSVSTLWALAPLHVAEQIEAAHDAAVNDVLEWLQDNATYTRVGANGIAQVDTEGLIAAVFTHRDSRAGDPDLHTHVAISNKVSHVDAGGVRRWLALDGQPLHRVTVTASELYNTRLEAHMITALGVTFVDASRGASKRPVREIDGVSAELMARWSHRRAAITTRTATLAAQFQAEHGREPTHVEIIALSQQATLETREAKHEPRSLAQQRASWRTQATEVLGRDGLQRMLADVLTGPRQTYSTRSIDERWIVARAGEIIATVSHARSTWQRHHVHAEALRVVRAHGVAHDGGLVDRLTDTALGDGWSVPHARIPDAELGEPPALRRRDGTSVYRRHGVELYTSRSTLAAERRILIAVSRLDGRCATDADVALALADSTARGRTLNPGQVALVTEMATSGRRVALALAPAGTGKTTAMATLSWAWRNSGGHVLGLAPTADAAILLGEGLGAPTDTLDKYVWSTDPSATTPRPDWFTRVGPDTLIVVDEAGKASTAGLDTLITDALAKGASIRLVGDDGQLSSISAGGILRDIAEATDALTLTEVVRFRDPAEAAAGLALHDADPAGIGFYLDHHRIHVGTDETAADMAYQAWRTDLADGVDSILLAPTHDVINALNARARSDRLATHPNTADTPTVMLGDGLEASIGDTIRSRRNARSLRLGRNDFVRNGYRFTVTDIRPDGSVTARHLRSGYSVILPGAYVAEHVCLGYAATIDSAQGLTAGGRDTAGSCHIVGSDTLTRQHLYVALTRATDANHLYLSTAEADPHRLLSPKSTHPDTAVDVLTRALARDGAQVSATTEARRAADPAARLQAAADMFYDALGAAAEHHLGPAARERLDTIADTVLPTLSTREAWPVLRRNLAMNAAAGADPHQLLVDALAHGSVDDAADPAAVLDHRLDPTGTHACGVGVLRWLPAIPTALQDDPRWGDYLLRREQLVAHLADEIRAQAREWTTATAPAWARPLVTVNTALTTEIAVFRAAVGVDDADTRLTGARQYPARTAAIQTLLRRHATAGIGRMSADSTRWNDLLDTLHPRLRADAYWPHLAANLARAARTTPDLRHILTTAINRAPLPDELPAAALWWRIVGAISPTTTHATTRSRLRPAWISDLDAVFGTVLAETIIADPHWPGLVAALSAADPDTWTPRDLLHLADEHLSDTNDSVPPGDYARLITYTVDTFTHRLHTHHRADLTDIPLPDDAPPDLTEGEPVPPDPDTLTTYGDVEGDALVDDHPDSDLYIASFDNGTGPFEGLPFEALTTTAPPRPLRITMEGMAALHHEYRAVRDDLTALEADLRQGTGPARRAADDELLRMRRQIDADRPHRDAIATVIEQWCDADAAQNELRMMVEHARRHLHTLLHTDGADELEIASARAELDFHTNQLADADDGTQFEQAFAAARAARSAAAGGHIVTEADLAQARGAAEAADRTTRDQLRHRLYTLRDDLDRAERDIATAFAAAHTAADDTLDALLDSARTEVDLLTSAGRVDIEHAPLAIPDTMLASHNTTPAAQLTQLASGPYLLSYTRADTTNPDTLAALDTLRAAANNENRQVLWLSTADEDAATARAAGFADAATTVDDPDIADHVWSLPPQPLVLIDHPANADPSHLVTLIDYLTSNNARAILLDSGHHGPSTTALRLLADTTPWSTDLTPGAPRDHHRAPTPAITLASRLDRDRLTDPWRHLLARYDTAARAIRSAHRLQLTLSWQHRTRSPDTPDHSLGIDD</sequence>
<dbReference type="SUPFAM" id="SSF52540">
    <property type="entry name" value="P-loop containing nucleoside triphosphate hydrolases"/>
    <property type="match status" value="2"/>
</dbReference>
<comment type="caution">
    <text evidence="3">The sequence shown here is derived from an EMBL/GenBank/DDBJ whole genome shotgun (WGS) entry which is preliminary data.</text>
</comment>
<name>A0A7I9WM23_9MYCO</name>
<dbReference type="EMBL" id="BLKT01000003">
    <property type="protein sequence ID" value="GFG58703.1"/>
    <property type="molecule type" value="Genomic_DNA"/>
</dbReference>
<evidence type="ECO:0000313" key="4">
    <source>
        <dbReference type="Proteomes" id="UP000465241"/>
    </source>
</evidence>
<evidence type="ECO:0000256" key="1">
    <source>
        <dbReference type="SAM" id="MobiDB-lite"/>
    </source>
</evidence>
<evidence type="ECO:0000313" key="3">
    <source>
        <dbReference type="EMBL" id="GFG58703.1"/>
    </source>
</evidence>
<gene>
    <name evidence="3" type="ORF">MMUR_28390</name>
</gene>
<dbReference type="InterPro" id="IPR050534">
    <property type="entry name" value="Coronavir_polyprotein_1ab"/>
</dbReference>
<dbReference type="NCBIfam" id="NF041492">
    <property type="entry name" value="MobF"/>
    <property type="match status" value="1"/>
</dbReference>
<feature type="domain" description="TrwC relaxase" evidence="2">
    <location>
        <begin position="10"/>
        <end position="430"/>
    </location>
</feature>
<dbReference type="Pfam" id="PF13604">
    <property type="entry name" value="AAA_30"/>
    <property type="match status" value="1"/>
</dbReference>
<protein>
    <recommendedName>
        <fullName evidence="2">TrwC relaxase domain-containing protein</fullName>
    </recommendedName>
</protein>
<feature type="region of interest" description="Disordered" evidence="1">
    <location>
        <begin position="1402"/>
        <end position="1440"/>
    </location>
</feature>
<keyword evidence="4" id="KW-1185">Reference proteome</keyword>
<organism evidence="3 4">
    <name type="scientific">Mycolicibacterium murale</name>
    <dbReference type="NCBI Taxonomy" id="182220"/>
    <lineage>
        <taxon>Bacteria</taxon>
        <taxon>Bacillati</taxon>
        <taxon>Actinomycetota</taxon>
        <taxon>Actinomycetes</taxon>
        <taxon>Mycobacteriales</taxon>
        <taxon>Mycobacteriaceae</taxon>
        <taxon>Mycolicibacterium</taxon>
    </lineage>
</organism>
<dbReference type="SUPFAM" id="SSF55464">
    <property type="entry name" value="Origin of replication-binding domain, RBD-like"/>
    <property type="match status" value="1"/>
</dbReference>
<dbReference type="CDD" id="cd18809">
    <property type="entry name" value="SF1_C_RecD"/>
    <property type="match status" value="1"/>
</dbReference>
<dbReference type="InterPro" id="IPR027417">
    <property type="entry name" value="P-loop_NTPase"/>
</dbReference>